<evidence type="ECO:0000259" key="2">
    <source>
        <dbReference type="Pfam" id="PF12439"/>
    </source>
</evidence>
<gene>
    <name evidence="3" type="ORF">SSCH_510019</name>
</gene>
<reference evidence="4" key="1">
    <citation type="submission" date="2015-01" db="EMBL/GenBank/DDBJ databases">
        <authorList>
            <person name="Manzoor Shahid"/>
            <person name="Zubair Saima"/>
        </authorList>
    </citation>
    <scope>NUCLEOTIDE SEQUENCE [LARGE SCALE GENOMIC DNA]</scope>
    <source>
        <strain evidence="4">Sp3</strain>
    </source>
</reference>
<dbReference type="GO" id="GO:0004135">
    <property type="term" value="F:amylo-alpha-1,6-glucosidase activity"/>
    <property type="evidence" value="ECO:0007669"/>
    <property type="project" value="InterPro"/>
</dbReference>
<proteinExistence type="predicted"/>
<evidence type="ECO:0000259" key="1">
    <source>
        <dbReference type="Pfam" id="PF06202"/>
    </source>
</evidence>
<evidence type="ECO:0000313" key="3">
    <source>
        <dbReference type="EMBL" id="CEO89540.1"/>
    </source>
</evidence>
<dbReference type="Pfam" id="PF06202">
    <property type="entry name" value="GDE_C"/>
    <property type="match status" value="1"/>
</dbReference>
<accession>A0A0B7MHK3</accession>
<dbReference type="InterPro" id="IPR012341">
    <property type="entry name" value="6hp_glycosidase-like_sf"/>
</dbReference>
<evidence type="ECO:0000313" key="4">
    <source>
        <dbReference type="Proteomes" id="UP000046155"/>
    </source>
</evidence>
<dbReference type="PANTHER" id="PTHR10569">
    <property type="entry name" value="GLYCOGEN DEBRANCHING ENZYME"/>
    <property type="match status" value="1"/>
</dbReference>
<dbReference type="Proteomes" id="UP000046155">
    <property type="component" value="Unassembled WGS sequence"/>
</dbReference>
<dbReference type="InterPro" id="IPR008928">
    <property type="entry name" value="6-hairpin_glycosidase_sf"/>
</dbReference>
<dbReference type="SUPFAM" id="SSF48208">
    <property type="entry name" value="Six-hairpin glycosidases"/>
    <property type="match status" value="1"/>
</dbReference>
<organism evidence="3 4">
    <name type="scientific">Syntrophaceticus schinkii</name>
    <dbReference type="NCBI Taxonomy" id="499207"/>
    <lineage>
        <taxon>Bacteria</taxon>
        <taxon>Bacillati</taxon>
        <taxon>Bacillota</taxon>
        <taxon>Clostridia</taxon>
        <taxon>Thermoanaerobacterales</taxon>
        <taxon>Thermoanaerobacterales Family III. Incertae Sedis</taxon>
        <taxon>Syntrophaceticus</taxon>
    </lineage>
</organism>
<dbReference type="InterPro" id="IPR024742">
    <property type="entry name" value="Glycogen_debranch_N"/>
</dbReference>
<dbReference type="AlphaFoldDB" id="A0A0B7MHK3"/>
<dbReference type="GO" id="GO:0005980">
    <property type="term" value="P:glycogen catabolic process"/>
    <property type="evidence" value="ECO:0007669"/>
    <property type="project" value="InterPro"/>
</dbReference>
<dbReference type="InterPro" id="IPR010401">
    <property type="entry name" value="AGL/Gdb1"/>
</dbReference>
<name>A0A0B7MHK3_9FIRM</name>
<feature type="domain" description="Glycogen debranching enzyme C-terminal" evidence="1">
    <location>
        <begin position="281"/>
        <end position="370"/>
    </location>
</feature>
<dbReference type="PANTHER" id="PTHR10569:SF2">
    <property type="entry name" value="GLYCOGEN DEBRANCHING ENZYME"/>
    <property type="match status" value="1"/>
</dbReference>
<dbReference type="InterPro" id="IPR032790">
    <property type="entry name" value="GDE_C"/>
</dbReference>
<dbReference type="RefSeq" id="WP_232294369.1">
    <property type="nucleotide sequence ID" value="NZ_CDRZ01000249.1"/>
</dbReference>
<dbReference type="Pfam" id="PF12439">
    <property type="entry name" value="GDE_N"/>
    <property type="match status" value="1"/>
</dbReference>
<protein>
    <submittedName>
        <fullName evidence="3">Glycogen debranching enzyme</fullName>
    </submittedName>
</protein>
<dbReference type="Gene3D" id="1.50.10.10">
    <property type="match status" value="1"/>
</dbReference>
<sequence>MHISFGKTELTPELGSKKEWLLTNGLGGFASSTIIGENTRRYHGLLLAALHPPVDRRLLVAKLDEDLYINKVRCVLGTNRVRDGYAQEGYRYLLHFQRYPFPTYIYQIDGIFLIKTIIMVHGENTTVVHYRVVNQLKQDLEMFIFPLINCRDFHHTTQKNDWPFHQEFINNRQVEIAPYSGAPHIYLASDRAGFVYSPSWYKGMYYYMEEYRGLPCYEDHFIPGYFTLYSQASEEFSIILSTGKIAGCNYEMLANNEKERCNALLDLAGYSDDFVQKLVLAADDFIVERASTGKKSIIAGYPWFNDWGRDAMIALPGLTLCTGRFQDAREILATFAANTKEGLVPNMFTDAGQEPLYNTVDASLWLFLCCSK</sequence>
<dbReference type="EMBL" id="CDRZ01000249">
    <property type="protein sequence ID" value="CEO89540.1"/>
    <property type="molecule type" value="Genomic_DNA"/>
</dbReference>
<dbReference type="GO" id="GO:0004134">
    <property type="term" value="F:4-alpha-glucanotransferase activity"/>
    <property type="evidence" value="ECO:0007669"/>
    <property type="project" value="InterPro"/>
</dbReference>
<feature type="domain" description="Glycogen debranching enzyme bacterial and archaeal type N-terminal" evidence="2">
    <location>
        <begin position="18"/>
        <end position="235"/>
    </location>
</feature>
<keyword evidence="4" id="KW-1185">Reference proteome</keyword>